<protein>
    <recommendedName>
        <fullName evidence="1">PPC domain-containing protein</fullName>
    </recommendedName>
</protein>
<dbReference type="Pfam" id="PF03479">
    <property type="entry name" value="PCC"/>
    <property type="match status" value="1"/>
</dbReference>
<dbReference type="InterPro" id="IPR025707">
    <property type="entry name" value="DNA_bp_PD1"/>
</dbReference>
<dbReference type="InterPro" id="IPR005175">
    <property type="entry name" value="PPC_dom"/>
</dbReference>
<comment type="caution">
    <text evidence="2">The sequence shown here is derived from an EMBL/GenBank/DDBJ whole genome shotgun (WGS) entry which is preliminary data.</text>
</comment>
<dbReference type="PANTHER" id="PTHR34988">
    <property type="entry name" value="PROTEIN, PUTATIVE-RELATED"/>
    <property type="match status" value="1"/>
</dbReference>
<sequence length="135" mass="15414">MKNLKPKIFKLKPETDFIAELVYFCQQHNIKAGWLQAIGAMKNVKLAHFDPKGKKYSEITLNKQLEIASLSGTISICKDEIHFHLHSVFSDNLFKTYGGHLKSAIVSPTAEIIIWRYDKKLTRAFNPKIGLDILN</sequence>
<evidence type="ECO:0000259" key="1">
    <source>
        <dbReference type="PROSITE" id="PS51742"/>
    </source>
</evidence>
<dbReference type="SUPFAM" id="SSF117856">
    <property type="entry name" value="AF0104/ALDC/Ptd012-like"/>
    <property type="match status" value="1"/>
</dbReference>
<evidence type="ECO:0000313" key="3">
    <source>
        <dbReference type="Proteomes" id="UP000229966"/>
    </source>
</evidence>
<dbReference type="PROSITE" id="PS51742">
    <property type="entry name" value="PPC"/>
    <property type="match status" value="1"/>
</dbReference>
<dbReference type="CDD" id="cd11378">
    <property type="entry name" value="DUF296"/>
    <property type="match status" value="1"/>
</dbReference>
<dbReference type="Proteomes" id="UP000229966">
    <property type="component" value="Unassembled WGS sequence"/>
</dbReference>
<reference evidence="3" key="1">
    <citation type="submission" date="2017-09" db="EMBL/GenBank/DDBJ databases">
        <title>Depth-based differentiation of microbial function through sediment-hosted aquifers and enrichment of novel symbionts in the deep terrestrial subsurface.</title>
        <authorList>
            <person name="Probst A.J."/>
            <person name="Ladd B."/>
            <person name="Jarett J.K."/>
            <person name="Geller-Mcgrath D.E."/>
            <person name="Sieber C.M.K."/>
            <person name="Emerson J.B."/>
            <person name="Anantharaman K."/>
            <person name="Thomas B.C."/>
            <person name="Malmstrom R."/>
            <person name="Stieglmeier M."/>
            <person name="Klingl A."/>
            <person name="Woyke T."/>
            <person name="Ryan C.M."/>
            <person name="Banfield J.F."/>
        </authorList>
    </citation>
    <scope>NUCLEOTIDE SEQUENCE [LARGE SCALE GENOMIC DNA]</scope>
</reference>
<dbReference type="EMBL" id="PEUM01000013">
    <property type="protein sequence ID" value="PIV25653.1"/>
    <property type="molecule type" value="Genomic_DNA"/>
</dbReference>
<dbReference type="PANTHER" id="PTHR34988:SF1">
    <property type="entry name" value="DNA-BINDING PROTEIN"/>
    <property type="match status" value="1"/>
</dbReference>
<gene>
    <name evidence="2" type="ORF">COS38_00520</name>
</gene>
<proteinExistence type="predicted"/>
<dbReference type="PIRSF" id="PIRSF016702">
    <property type="entry name" value="DNA_bp_PD1"/>
    <property type="match status" value="1"/>
</dbReference>
<dbReference type="Gene3D" id="3.30.1330.80">
    <property type="entry name" value="Hypothetical protein, similar to alpha- acetolactate decarboxylase, domain 2"/>
    <property type="match status" value="1"/>
</dbReference>
<name>A0A2M7CJ26_9BACT</name>
<accession>A0A2M7CJ26</accession>
<organism evidence="2 3">
    <name type="scientific">Candidatus Berkelbacteria bacterium CG03_land_8_20_14_0_80_40_36</name>
    <dbReference type="NCBI Taxonomy" id="1974509"/>
    <lineage>
        <taxon>Bacteria</taxon>
        <taxon>Candidatus Berkelbacteria</taxon>
    </lineage>
</organism>
<feature type="domain" description="PPC" evidence="1">
    <location>
        <begin position="1"/>
        <end position="135"/>
    </location>
</feature>
<dbReference type="AlphaFoldDB" id="A0A2M7CJ26"/>
<evidence type="ECO:0000313" key="2">
    <source>
        <dbReference type="EMBL" id="PIV25653.1"/>
    </source>
</evidence>